<organism evidence="1 2">
    <name type="scientific">Paramicrosporidium saccamoebae</name>
    <dbReference type="NCBI Taxonomy" id="1246581"/>
    <lineage>
        <taxon>Eukaryota</taxon>
        <taxon>Fungi</taxon>
        <taxon>Fungi incertae sedis</taxon>
        <taxon>Cryptomycota</taxon>
        <taxon>Cryptomycota incertae sedis</taxon>
        <taxon>Paramicrosporidium</taxon>
    </lineage>
</organism>
<reference evidence="1 2" key="1">
    <citation type="submission" date="2016-10" db="EMBL/GenBank/DDBJ databases">
        <title>The genome of Paramicrosporidium saccamoebae is the missing link in understanding Cryptomycota and Microsporidia evolution.</title>
        <authorList>
            <person name="Quandt C.A."/>
            <person name="Beaudet D."/>
            <person name="Corsaro D."/>
            <person name="Michel R."/>
            <person name="Corradi N."/>
            <person name="James T."/>
        </authorList>
    </citation>
    <scope>NUCLEOTIDE SEQUENCE [LARGE SCALE GENOMIC DNA]</scope>
    <source>
        <strain evidence="1 2">KSL3</strain>
    </source>
</reference>
<dbReference type="EMBL" id="MTSL01000151">
    <property type="protein sequence ID" value="PJF17885.1"/>
    <property type="molecule type" value="Genomic_DNA"/>
</dbReference>
<comment type="caution">
    <text evidence="1">The sequence shown here is derived from an EMBL/GenBank/DDBJ whole genome shotgun (WGS) entry which is preliminary data.</text>
</comment>
<name>A0A2H9TJH0_9FUNG</name>
<accession>A0A2H9TJH0</accession>
<proteinExistence type="predicted"/>
<gene>
    <name evidence="1" type="ORF">PSACC_02311</name>
</gene>
<dbReference type="Proteomes" id="UP000240830">
    <property type="component" value="Unassembled WGS sequence"/>
</dbReference>
<dbReference type="AlphaFoldDB" id="A0A2H9TJH0"/>
<protein>
    <submittedName>
        <fullName evidence="1">Uncharacterized protein</fullName>
    </submittedName>
</protein>
<keyword evidence="2" id="KW-1185">Reference proteome</keyword>
<sequence length="437" mass="49387">MYLESGLYSKAAESLVSGIQQYTEEFNSQASKRPKCAQEIRDVVNQHEGLVRSSFGEPIRESLRQLNKGPMYIDAYFLGWRWCSPAYDVCERAYTTIAAPLSDPSTVQEGLAGLADALEKSPCVLFSEPEERLAAFFLSQSSVLMFKPTFKVIQEHTEALYLDFQRGFKHKPQDALGYKESWIPLTVMEPRMNSSIPTSVVYTLKVLSKGVFQPLAIFSDSDYSIYLALTFISSGFDCLNWADYVRLGGKIKEAKPSDPMRAIVAEFTSCAAGEVTHNSYLLQLATQAFRDIMDFQYGMSRDKITALEARTYELISKGTLPSYKLFIQLAQNLWHLRYCLTIELLKSLNVENASFSLVNTHFSNLRYLKFWPTMFWSNVINPSNDQKAGYQFLIGIGELAGQLNHESFTVPAPNFQDLPKSHQDSKISDLNLLALDL</sequence>
<evidence type="ECO:0000313" key="2">
    <source>
        <dbReference type="Proteomes" id="UP000240830"/>
    </source>
</evidence>
<evidence type="ECO:0000313" key="1">
    <source>
        <dbReference type="EMBL" id="PJF17885.1"/>
    </source>
</evidence>